<dbReference type="KEGG" id="gph:GEMMAAP_16635"/>
<dbReference type="SUPFAM" id="SSF54593">
    <property type="entry name" value="Glyoxalase/Bleomycin resistance protein/Dihydroxybiphenyl dioxygenase"/>
    <property type="match status" value="1"/>
</dbReference>
<dbReference type="Gene3D" id="3.10.180.10">
    <property type="entry name" value="2,3-Dihydroxybiphenyl 1,2-Dioxygenase, domain 1"/>
    <property type="match status" value="1"/>
</dbReference>
<gene>
    <name evidence="1" type="ORF">GEMMAAP_16635</name>
</gene>
<keyword evidence="2" id="KW-1185">Reference proteome</keyword>
<dbReference type="RefSeq" id="WP_026848294.1">
    <property type="nucleotide sequence ID" value="NZ_CP011454.1"/>
</dbReference>
<evidence type="ECO:0008006" key="3">
    <source>
        <dbReference type="Google" id="ProtNLM"/>
    </source>
</evidence>
<dbReference type="InterPro" id="IPR029068">
    <property type="entry name" value="Glyas_Bleomycin-R_OHBP_Dase"/>
</dbReference>
<organism evidence="1 2">
    <name type="scientific">Gemmatimonas phototrophica</name>
    <dbReference type="NCBI Taxonomy" id="1379270"/>
    <lineage>
        <taxon>Bacteria</taxon>
        <taxon>Pseudomonadati</taxon>
        <taxon>Gemmatimonadota</taxon>
        <taxon>Gemmatimonadia</taxon>
        <taxon>Gemmatimonadales</taxon>
        <taxon>Gemmatimonadaceae</taxon>
        <taxon>Gemmatimonas</taxon>
    </lineage>
</organism>
<dbReference type="AlphaFoldDB" id="A0A143BN23"/>
<dbReference type="Proteomes" id="UP000076404">
    <property type="component" value="Chromosome"/>
</dbReference>
<evidence type="ECO:0000313" key="2">
    <source>
        <dbReference type="Proteomes" id="UP000076404"/>
    </source>
</evidence>
<evidence type="ECO:0000313" key="1">
    <source>
        <dbReference type="EMBL" id="AMW05975.1"/>
    </source>
</evidence>
<reference evidence="1 2" key="1">
    <citation type="journal article" date="2014" name="Proc. Natl. Acad. Sci. U.S.A.">
        <title>Functional type 2 photosynthetic reaction centers found in the rare bacterial phylum Gemmatimonadetes.</title>
        <authorList>
            <person name="Zeng Y."/>
            <person name="Feng F."/>
            <person name="Medova H."/>
            <person name="Dean J."/>
            <person name="Koblizek M."/>
        </authorList>
    </citation>
    <scope>NUCLEOTIDE SEQUENCE [LARGE SCALE GENOMIC DNA]</scope>
    <source>
        <strain evidence="1 2">AP64</strain>
    </source>
</reference>
<dbReference type="EMBL" id="CP011454">
    <property type="protein sequence ID" value="AMW05975.1"/>
    <property type="molecule type" value="Genomic_DNA"/>
</dbReference>
<accession>A0A143BN23</accession>
<name>A0A143BN23_9BACT</name>
<protein>
    <recommendedName>
        <fullName evidence="3">Glyoxalase-like domain-containing protein</fullName>
    </recommendedName>
</protein>
<dbReference type="STRING" id="1379270.GEMMAAP_16635"/>
<proteinExistence type="predicted"/>
<sequence length="129" mass="13985">MNNGAVIFAANVDRVARFYEVILTMSPVYVEPGLRVIASDRTELVIHGVPPQVLAPAASGAAPEPREDTAIKPFFVVGSLAKARDMAPLLGGFVFPPEREFTSRRFRACNACDPEGNVVQFRELLVSAI</sequence>
<dbReference type="eggNOG" id="COG0346">
    <property type="taxonomic scope" value="Bacteria"/>
</dbReference>
<reference evidence="1 2" key="2">
    <citation type="journal article" date="2016" name="Environ. Microbiol. Rep.">
        <title>Metagenomic evidence for the presence of phototrophic Gemmatimonadetes bacteria in diverse environments.</title>
        <authorList>
            <person name="Zeng Y."/>
            <person name="Baumbach J."/>
            <person name="Barbosa E.G."/>
            <person name="Azevedo V."/>
            <person name="Zhang C."/>
            <person name="Koblizek M."/>
        </authorList>
    </citation>
    <scope>NUCLEOTIDE SEQUENCE [LARGE SCALE GENOMIC DNA]</scope>
    <source>
        <strain evidence="1 2">AP64</strain>
    </source>
</reference>
<dbReference type="OrthoDB" id="4762357at2"/>